<evidence type="ECO:0000256" key="1">
    <source>
        <dbReference type="ARBA" id="ARBA00004141"/>
    </source>
</evidence>
<keyword evidence="9" id="KW-0739">Sodium transport</keyword>
<dbReference type="CDD" id="cd17318">
    <property type="entry name" value="MFS_SLC17"/>
    <property type="match status" value="1"/>
</dbReference>
<evidence type="ECO:0000256" key="7">
    <source>
        <dbReference type="ARBA" id="ARBA00023053"/>
    </source>
</evidence>
<keyword evidence="4 12" id="KW-0812">Transmembrane</keyword>
<protein>
    <recommendedName>
        <fullName evidence="11">Putative inorganic phosphate cotransporter</fullName>
    </recommendedName>
</protein>
<dbReference type="InterPro" id="IPR036259">
    <property type="entry name" value="MFS_trans_sf"/>
</dbReference>
<feature type="transmembrane region" description="Helical" evidence="12">
    <location>
        <begin position="369"/>
        <end position="389"/>
    </location>
</feature>
<evidence type="ECO:0000256" key="9">
    <source>
        <dbReference type="ARBA" id="ARBA00023201"/>
    </source>
</evidence>
<feature type="transmembrane region" description="Helical" evidence="12">
    <location>
        <begin position="401"/>
        <end position="424"/>
    </location>
</feature>
<evidence type="ECO:0000256" key="10">
    <source>
        <dbReference type="ARBA" id="ARBA00054632"/>
    </source>
</evidence>
<keyword evidence="3" id="KW-0813">Transport</keyword>
<name>A0AAJ7BY66_CEPCN</name>
<evidence type="ECO:0000256" key="3">
    <source>
        <dbReference type="ARBA" id="ARBA00022448"/>
    </source>
</evidence>
<evidence type="ECO:0000256" key="2">
    <source>
        <dbReference type="ARBA" id="ARBA00008586"/>
    </source>
</evidence>
<feature type="transmembrane region" description="Helical" evidence="12">
    <location>
        <begin position="173"/>
        <end position="194"/>
    </location>
</feature>
<feature type="domain" description="Major facilitator superfamily (MFS) profile" evidence="13">
    <location>
        <begin position="35"/>
        <end position="460"/>
    </location>
</feature>
<evidence type="ECO:0000259" key="13">
    <source>
        <dbReference type="PROSITE" id="PS50850"/>
    </source>
</evidence>
<keyword evidence="7" id="KW-0915">Sodium</keyword>
<gene>
    <name evidence="15" type="primary">LOC107268747</name>
</gene>
<keyword evidence="14" id="KW-1185">Reference proteome</keyword>
<dbReference type="Pfam" id="PF07690">
    <property type="entry name" value="MFS_1"/>
    <property type="match status" value="1"/>
</dbReference>
<keyword evidence="9" id="KW-0406">Ion transport</keyword>
<feature type="transmembrane region" description="Helical" evidence="12">
    <location>
        <begin position="109"/>
        <end position="128"/>
    </location>
</feature>
<proteinExistence type="inferred from homology"/>
<feature type="transmembrane region" description="Helical" evidence="12">
    <location>
        <begin position="200"/>
        <end position="221"/>
    </location>
</feature>
<evidence type="ECO:0000256" key="11">
    <source>
        <dbReference type="ARBA" id="ARBA00068450"/>
    </source>
</evidence>
<dbReference type="AlphaFoldDB" id="A0AAJ7BY66"/>
<dbReference type="InterPro" id="IPR011701">
    <property type="entry name" value="MFS"/>
</dbReference>
<dbReference type="GO" id="GO:0016020">
    <property type="term" value="C:membrane"/>
    <property type="evidence" value="ECO:0007669"/>
    <property type="project" value="UniProtKB-SubCell"/>
</dbReference>
<comment type="subcellular location">
    <subcellularLocation>
        <location evidence="1">Membrane</location>
        <topology evidence="1">Multi-pass membrane protein</topology>
    </subcellularLocation>
</comment>
<dbReference type="SUPFAM" id="SSF103473">
    <property type="entry name" value="MFS general substrate transporter"/>
    <property type="match status" value="1"/>
</dbReference>
<evidence type="ECO:0000256" key="12">
    <source>
        <dbReference type="SAM" id="Phobius"/>
    </source>
</evidence>
<dbReference type="RefSeq" id="XP_015597303.1">
    <property type="nucleotide sequence ID" value="XM_015741817.2"/>
</dbReference>
<dbReference type="GO" id="GO:0006820">
    <property type="term" value="P:monoatomic anion transport"/>
    <property type="evidence" value="ECO:0007669"/>
    <property type="project" value="TreeGrafter"/>
</dbReference>
<feature type="transmembrane region" description="Helical" evidence="12">
    <location>
        <begin position="436"/>
        <end position="455"/>
    </location>
</feature>
<evidence type="ECO:0000256" key="4">
    <source>
        <dbReference type="ARBA" id="ARBA00022692"/>
    </source>
</evidence>
<keyword evidence="5" id="KW-0769">Symport</keyword>
<dbReference type="InterPro" id="IPR020846">
    <property type="entry name" value="MFS_dom"/>
</dbReference>
<dbReference type="PANTHER" id="PTHR11662:SF280">
    <property type="entry name" value="FI21844P1-RELATED"/>
    <property type="match status" value="1"/>
</dbReference>
<keyword evidence="6 12" id="KW-1133">Transmembrane helix</keyword>
<reference evidence="15" key="1">
    <citation type="submission" date="2025-08" db="UniProtKB">
        <authorList>
            <consortium name="RefSeq"/>
        </authorList>
    </citation>
    <scope>IDENTIFICATION</scope>
</reference>
<evidence type="ECO:0000313" key="15">
    <source>
        <dbReference type="RefSeq" id="XP_015597303.1"/>
    </source>
</evidence>
<organism evidence="14 15">
    <name type="scientific">Cephus cinctus</name>
    <name type="common">Wheat stem sawfly</name>
    <dbReference type="NCBI Taxonomy" id="211228"/>
    <lineage>
        <taxon>Eukaryota</taxon>
        <taxon>Metazoa</taxon>
        <taxon>Ecdysozoa</taxon>
        <taxon>Arthropoda</taxon>
        <taxon>Hexapoda</taxon>
        <taxon>Insecta</taxon>
        <taxon>Pterygota</taxon>
        <taxon>Neoptera</taxon>
        <taxon>Endopterygota</taxon>
        <taxon>Hymenoptera</taxon>
        <taxon>Cephoidea</taxon>
        <taxon>Cephidae</taxon>
        <taxon>Cephus</taxon>
    </lineage>
</organism>
<sequence length="473" mass="52353">MKSLADDTKIPIPRTEYMKVEPEDLEGKIGTRHWQIFLMFLGMVMAYALRVNMSVTIVAMADSSSANIDFETYDWNEWTKSIILSSFFWGYTIMQLPSGYLAQHWSAQRLLSTGMFICSILNMLVPLAAKYGDWGAVCACRVGMGLSQACLMPSLHTMLSKWVPPTERARLGTFAYAGAQFGTVIAMPISGYLAASSIGWPSVFYVFGTVSLLWTILFYICGADSPAQSKMISFDEKKFIQDSFNAESTKSEEKHVTPWVNICTSMPMWAIIIAHCGQSWGFWMLLTEIPSYMNAILSFDIKKNGLMSALPYLTMWLLSFPISWCSDYALKKGATRSLVRKISNTIANWGPAAALVALCFAPADNVVLVVVILVFAVGLNAGSMCGFQINHIDLSPNNAGSMMAITNCAAAVVAIVSPLIAGVIITDENNVSQWHIVFYLTAAIYFIDNLIFIIFGRGEVQWWNDPSAKKPLK</sequence>
<keyword evidence="8 12" id="KW-0472">Membrane</keyword>
<dbReference type="Proteomes" id="UP000694920">
    <property type="component" value="Unplaced"/>
</dbReference>
<dbReference type="InterPro" id="IPR050382">
    <property type="entry name" value="MFS_Na/Anion_cotransporter"/>
</dbReference>
<dbReference type="FunFam" id="1.20.1250.20:FF:000144">
    <property type="entry name" value="Picot, isoform B"/>
    <property type="match status" value="1"/>
</dbReference>
<accession>A0AAJ7BY66</accession>
<evidence type="ECO:0000256" key="5">
    <source>
        <dbReference type="ARBA" id="ARBA00022847"/>
    </source>
</evidence>
<feature type="transmembrane region" description="Helical" evidence="12">
    <location>
        <begin position="36"/>
        <end position="61"/>
    </location>
</feature>
<evidence type="ECO:0000313" key="14">
    <source>
        <dbReference type="Proteomes" id="UP000694920"/>
    </source>
</evidence>
<dbReference type="GeneID" id="107268747"/>
<comment type="similarity">
    <text evidence="2">Belongs to the major facilitator superfamily. Sodium/anion cotransporter family.</text>
</comment>
<dbReference type="FunFam" id="1.20.1250.20:FF:000003">
    <property type="entry name" value="Solute carrier family 17 member 3"/>
    <property type="match status" value="1"/>
</dbReference>
<dbReference type="PANTHER" id="PTHR11662">
    <property type="entry name" value="SOLUTE CARRIER FAMILY 17"/>
    <property type="match status" value="1"/>
</dbReference>
<dbReference type="GO" id="GO:0015293">
    <property type="term" value="F:symporter activity"/>
    <property type="evidence" value="ECO:0007669"/>
    <property type="project" value="UniProtKB-KW"/>
</dbReference>
<evidence type="ECO:0000256" key="6">
    <source>
        <dbReference type="ARBA" id="ARBA00022989"/>
    </source>
</evidence>
<evidence type="ECO:0000256" key="8">
    <source>
        <dbReference type="ARBA" id="ARBA00023136"/>
    </source>
</evidence>
<dbReference type="PROSITE" id="PS50850">
    <property type="entry name" value="MFS"/>
    <property type="match status" value="1"/>
</dbReference>
<dbReference type="GO" id="GO:0006814">
    <property type="term" value="P:sodium ion transport"/>
    <property type="evidence" value="ECO:0007669"/>
    <property type="project" value="UniProtKB-KW"/>
</dbReference>
<dbReference type="Gene3D" id="1.20.1250.20">
    <property type="entry name" value="MFS general substrate transporter like domains"/>
    <property type="match status" value="2"/>
</dbReference>
<comment type="function">
    <text evidence="10">May be an inorganic phosphate cotransporter.</text>
</comment>